<dbReference type="GO" id="GO:0031588">
    <property type="term" value="C:nucleotide-activated protein kinase complex"/>
    <property type="evidence" value="ECO:0007669"/>
    <property type="project" value="TreeGrafter"/>
</dbReference>
<dbReference type="PANTHER" id="PTHR10343">
    <property type="entry name" value="5'-AMP-ACTIVATED PROTEIN KINASE , BETA SUBUNIT"/>
    <property type="match status" value="1"/>
</dbReference>
<dbReference type="RefSeq" id="XP_033455586.1">
    <property type="nucleotide sequence ID" value="XM_033605928.1"/>
</dbReference>
<accession>A0A6J3LRX5</accession>
<dbReference type="OrthoDB" id="5873279at2759"/>
<feature type="region of interest" description="Disordered" evidence="2">
    <location>
        <begin position="138"/>
        <end position="168"/>
    </location>
</feature>
<dbReference type="SUPFAM" id="SSF81296">
    <property type="entry name" value="E set domains"/>
    <property type="match status" value="1"/>
</dbReference>
<keyword evidence="4" id="KW-1185">Reference proteome</keyword>
<sequence>MGSYTFRWEHPAETVFVTGTFDNWSGNTHKLDKEGSVHSTTVQLEPTTEKILYKFVADGVWRHDPTHNTEADGTGNVNNFITSSDIMPSTIHRTGPGATTTALAGEVPLEQKVADEVPGAFPETPAAVDSSANAFSVNPIPATAGEGNPIQLAPGEPVPHHSTLTDNTISSTARDDEELKQADLGSQTVSAAVLPAFPGAGNPVSVAAGEPLPPHSTVTDHTLTSNVKLDKESYDAPAAVPSFTQGASSIDRDAATATAAHGLGTTNIIPESSIGTGNDAPSGLPTIHSVGSPSTTNDLAGQQPIEPRQEAYVTDNATAAPPSSTSSGGILGAISGGVAGIGAAAAGAAVYLNEKSKETTGVDAISKLPESTQANIKDLKEQNDGTSGAAATSTSTAVPTEVTDSQKVAHVDPEAAANPAAVSEKSAVEKELLAKVPTADAAAVSTTGSAATAVPAPVLSSQNKAHADPEAAANPVAVGEKSAVEQELLKKVHTAQEAGEPAPTVTAATSEVAPTSTATIIGGGTQTVASTTLATSPDAAPAITTTTNTAAPVTEHVGIAPNVSAHGAPQLGQVGPIAPIVLDAPAAADSADVSPLTTPTASTAQTAASAAMAGKTTSTPRPRTSTNNSGTPNKRQSIIERFRGTPEKKDATSPPLVEGEASTDVGASATKKKGFFSKIKEKLSK</sequence>
<feature type="compositionally biased region" description="Low complexity" evidence="2">
    <location>
        <begin position="591"/>
        <end position="629"/>
    </location>
</feature>
<feature type="region of interest" description="Disordered" evidence="2">
    <location>
        <begin position="591"/>
        <end position="685"/>
    </location>
</feature>
<dbReference type="InterPro" id="IPR032640">
    <property type="entry name" value="AMPK1_CBM"/>
</dbReference>
<dbReference type="PANTHER" id="PTHR10343:SF81">
    <property type="entry name" value="CRUCIFORM DNA-RECOGNIZING PROTEIN 1-RELATED"/>
    <property type="match status" value="1"/>
</dbReference>
<feature type="region of interest" description="Disordered" evidence="2">
    <location>
        <begin position="266"/>
        <end position="301"/>
    </location>
</feature>
<dbReference type="GO" id="GO:0007165">
    <property type="term" value="P:signal transduction"/>
    <property type="evidence" value="ECO:0007669"/>
    <property type="project" value="TreeGrafter"/>
</dbReference>
<dbReference type="CDD" id="cd02859">
    <property type="entry name" value="E_set_AMPKbeta_like_N"/>
    <property type="match status" value="1"/>
</dbReference>
<evidence type="ECO:0000256" key="1">
    <source>
        <dbReference type="ARBA" id="ARBA00038216"/>
    </source>
</evidence>
<dbReference type="InterPro" id="IPR014756">
    <property type="entry name" value="Ig_E-set"/>
</dbReference>
<feature type="compositionally biased region" description="Polar residues" evidence="2">
    <location>
        <begin position="266"/>
        <end position="276"/>
    </location>
</feature>
<evidence type="ECO:0000313" key="4">
    <source>
        <dbReference type="Proteomes" id="UP000504637"/>
    </source>
</evidence>
<comment type="similarity">
    <text evidence="1">Belongs to the CRP1/MDG1 family.</text>
</comment>
<reference evidence="5" key="3">
    <citation type="submission" date="2025-08" db="UniProtKB">
        <authorList>
            <consortium name="RefSeq"/>
        </authorList>
    </citation>
    <scope>IDENTIFICATION</scope>
    <source>
        <strain evidence="5">CBS 342.82</strain>
    </source>
</reference>
<feature type="domain" description="AMP-activated protein kinase glycogen-binding" evidence="3">
    <location>
        <begin position="4"/>
        <end position="82"/>
    </location>
</feature>
<gene>
    <name evidence="5" type="ORF">K489DRAFT_384740</name>
</gene>
<dbReference type="Gene3D" id="2.60.40.10">
    <property type="entry name" value="Immunoglobulins"/>
    <property type="match status" value="1"/>
</dbReference>
<dbReference type="AlphaFoldDB" id="A0A6J3LRX5"/>
<dbReference type="GO" id="GO:0005737">
    <property type="term" value="C:cytoplasm"/>
    <property type="evidence" value="ECO:0007669"/>
    <property type="project" value="TreeGrafter"/>
</dbReference>
<reference evidence="5" key="1">
    <citation type="submission" date="2020-01" db="EMBL/GenBank/DDBJ databases">
        <authorList>
            <consortium name="DOE Joint Genome Institute"/>
            <person name="Haridas S."/>
            <person name="Albert R."/>
            <person name="Binder M."/>
            <person name="Bloem J."/>
            <person name="Labutti K."/>
            <person name="Salamov A."/>
            <person name="Andreopoulos B."/>
            <person name="Baker S.E."/>
            <person name="Barry K."/>
            <person name="Bills G."/>
            <person name="Bluhm B.H."/>
            <person name="Cannon C."/>
            <person name="Castanera R."/>
            <person name="Culley D.E."/>
            <person name="Daum C."/>
            <person name="Ezra D."/>
            <person name="Gonzalez J.B."/>
            <person name="Henrissat B."/>
            <person name="Kuo A."/>
            <person name="Liang C."/>
            <person name="Lipzen A."/>
            <person name="Lutzoni F."/>
            <person name="Magnuson J."/>
            <person name="Mondo S."/>
            <person name="Nolan M."/>
            <person name="Ohm R."/>
            <person name="Pangilinan J."/>
            <person name="Park H.-J."/>
            <person name="Ramirez L."/>
            <person name="Alfaro M."/>
            <person name="Sun H."/>
            <person name="Tritt A."/>
            <person name="Yoshinaga Y."/>
            <person name="Zwiers L.-H."/>
            <person name="Turgeon B.G."/>
            <person name="Goodwin S.B."/>
            <person name="Spatafora J.W."/>
            <person name="Crous P.W."/>
            <person name="Grigoriev I.V."/>
        </authorList>
    </citation>
    <scope>NUCLEOTIDE SEQUENCE</scope>
    <source>
        <strain evidence="5">CBS 342.82</strain>
    </source>
</reference>
<dbReference type="InterPro" id="IPR013783">
    <property type="entry name" value="Ig-like_fold"/>
</dbReference>
<dbReference type="InterPro" id="IPR050827">
    <property type="entry name" value="CRP1_MDG1_kinase"/>
</dbReference>
<feature type="compositionally biased region" description="Low complexity" evidence="2">
    <location>
        <begin position="385"/>
        <end position="397"/>
    </location>
</feature>
<feature type="region of interest" description="Disordered" evidence="2">
    <location>
        <begin position="380"/>
        <end position="407"/>
    </location>
</feature>
<reference evidence="5" key="2">
    <citation type="submission" date="2020-04" db="EMBL/GenBank/DDBJ databases">
        <authorList>
            <consortium name="NCBI Genome Project"/>
        </authorList>
    </citation>
    <scope>NUCLEOTIDE SEQUENCE</scope>
    <source>
        <strain evidence="5">CBS 342.82</strain>
    </source>
</reference>
<name>A0A6J3LRX5_9PEZI</name>
<organism evidence="5">
    <name type="scientific">Dissoconium aciculare CBS 342.82</name>
    <dbReference type="NCBI Taxonomy" id="1314786"/>
    <lineage>
        <taxon>Eukaryota</taxon>
        <taxon>Fungi</taxon>
        <taxon>Dikarya</taxon>
        <taxon>Ascomycota</taxon>
        <taxon>Pezizomycotina</taxon>
        <taxon>Dothideomycetes</taxon>
        <taxon>Dothideomycetidae</taxon>
        <taxon>Mycosphaerellales</taxon>
        <taxon>Dissoconiaceae</taxon>
        <taxon>Dissoconium</taxon>
    </lineage>
</organism>
<dbReference type="GO" id="GO:0019901">
    <property type="term" value="F:protein kinase binding"/>
    <property type="evidence" value="ECO:0007669"/>
    <property type="project" value="TreeGrafter"/>
</dbReference>
<dbReference type="Pfam" id="PF16561">
    <property type="entry name" value="AMPK1_CBM"/>
    <property type="match status" value="1"/>
</dbReference>
<feature type="compositionally biased region" description="Basic and acidic residues" evidence="2">
    <location>
        <begin position="637"/>
        <end position="651"/>
    </location>
</feature>
<evidence type="ECO:0000313" key="5">
    <source>
        <dbReference type="RefSeq" id="XP_033455586.1"/>
    </source>
</evidence>
<protein>
    <submittedName>
        <fullName evidence="5">Carbohydrate-binding module family 48 protein</fullName>
    </submittedName>
</protein>
<feature type="compositionally biased region" description="Polar residues" evidence="2">
    <location>
        <begin position="289"/>
        <end position="300"/>
    </location>
</feature>
<evidence type="ECO:0000259" key="3">
    <source>
        <dbReference type="Pfam" id="PF16561"/>
    </source>
</evidence>
<dbReference type="GeneID" id="54363728"/>
<evidence type="ECO:0000256" key="2">
    <source>
        <dbReference type="SAM" id="MobiDB-lite"/>
    </source>
</evidence>
<dbReference type="Proteomes" id="UP000504637">
    <property type="component" value="Unplaced"/>
</dbReference>
<dbReference type="GO" id="GO:0005634">
    <property type="term" value="C:nucleus"/>
    <property type="evidence" value="ECO:0007669"/>
    <property type="project" value="TreeGrafter"/>
</dbReference>
<proteinExistence type="inferred from homology"/>